<dbReference type="GO" id="GO:0003723">
    <property type="term" value="F:RNA binding"/>
    <property type="evidence" value="ECO:0007669"/>
    <property type="project" value="UniProtKB-UniRule"/>
</dbReference>
<evidence type="ECO:0000256" key="1">
    <source>
        <dbReference type="ARBA" id="ARBA00005952"/>
    </source>
</evidence>
<comment type="function">
    <text evidence="6">Involved in transcription antitermination. Required for transcription of ribosomal RNA (rRNA) genes. Binds specifically to the boxA antiterminator sequence of the ribosomal RNA (rrn) operons.</text>
</comment>
<feature type="domain" description="NusB/RsmB/TIM44" evidence="7">
    <location>
        <begin position="6"/>
        <end position="129"/>
    </location>
</feature>
<proteinExistence type="inferred from homology"/>
<accession>A0A9D0YTS4</accession>
<protein>
    <recommendedName>
        <fullName evidence="6">Transcription antitermination protein NusB</fullName>
    </recommendedName>
    <alternativeName>
        <fullName evidence="6">Antitermination factor NusB</fullName>
    </alternativeName>
</protein>
<evidence type="ECO:0000256" key="6">
    <source>
        <dbReference type="HAMAP-Rule" id="MF_00073"/>
    </source>
</evidence>
<evidence type="ECO:0000256" key="3">
    <source>
        <dbReference type="ARBA" id="ARBA00022884"/>
    </source>
</evidence>
<evidence type="ECO:0000256" key="5">
    <source>
        <dbReference type="ARBA" id="ARBA00023163"/>
    </source>
</evidence>
<keyword evidence="3 6" id="KW-0694">RNA-binding</keyword>
<evidence type="ECO:0000259" key="7">
    <source>
        <dbReference type="Pfam" id="PF01029"/>
    </source>
</evidence>
<dbReference type="Proteomes" id="UP000886819">
    <property type="component" value="Unassembled WGS sequence"/>
</dbReference>
<dbReference type="SUPFAM" id="SSF48013">
    <property type="entry name" value="NusB-like"/>
    <property type="match status" value="1"/>
</dbReference>
<dbReference type="AlphaFoldDB" id="A0A9D0YTS4"/>
<dbReference type="HAMAP" id="MF_00073">
    <property type="entry name" value="NusB"/>
    <property type="match status" value="1"/>
</dbReference>
<dbReference type="EMBL" id="DVFI01000002">
    <property type="protein sequence ID" value="HIQ61982.1"/>
    <property type="molecule type" value="Genomic_DNA"/>
</dbReference>
<gene>
    <name evidence="6 8" type="primary">nusB</name>
    <name evidence="8" type="ORF">IAA66_00150</name>
</gene>
<dbReference type="GO" id="GO:0031564">
    <property type="term" value="P:transcription antitermination"/>
    <property type="evidence" value="ECO:0007669"/>
    <property type="project" value="UniProtKB-KW"/>
</dbReference>
<keyword evidence="5 6" id="KW-0804">Transcription</keyword>
<dbReference type="InterPro" id="IPR035926">
    <property type="entry name" value="NusB-like_sf"/>
</dbReference>
<reference evidence="8" key="2">
    <citation type="journal article" date="2021" name="PeerJ">
        <title>Extensive microbial diversity within the chicken gut microbiome revealed by metagenomics and culture.</title>
        <authorList>
            <person name="Gilroy R."/>
            <person name="Ravi A."/>
            <person name="Getino M."/>
            <person name="Pursley I."/>
            <person name="Horton D.L."/>
            <person name="Alikhan N.F."/>
            <person name="Baker D."/>
            <person name="Gharbi K."/>
            <person name="Hall N."/>
            <person name="Watson M."/>
            <person name="Adriaenssens E.M."/>
            <person name="Foster-Nyarko E."/>
            <person name="Jarju S."/>
            <person name="Secka A."/>
            <person name="Antonio M."/>
            <person name="Oren A."/>
            <person name="Chaudhuri R.R."/>
            <person name="La Ragione R."/>
            <person name="Hildebrand F."/>
            <person name="Pallen M.J."/>
        </authorList>
    </citation>
    <scope>NUCLEOTIDE SEQUENCE</scope>
    <source>
        <strain evidence="8">ChiHile30-977</strain>
    </source>
</reference>
<dbReference type="GO" id="GO:0006353">
    <property type="term" value="P:DNA-templated transcription termination"/>
    <property type="evidence" value="ECO:0007669"/>
    <property type="project" value="UniProtKB-UniRule"/>
</dbReference>
<keyword evidence="4 6" id="KW-0805">Transcription regulation</keyword>
<dbReference type="NCBIfam" id="TIGR01951">
    <property type="entry name" value="nusB"/>
    <property type="match status" value="1"/>
</dbReference>
<reference evidence="8" key="1">
    <citation type="submission" date="2020-10" db="EMBL/GenBank/DDBJ databases">
        <authorList>
            <person name="Gilroy R."/>
        </authorList>
    </citation>
    <scope>NUCLEOTIDE SEQUENCE</scope>
    <source>
        <strain evidence="8">ChiHile30-977</strain>
    </source>
</reference>
<dbReference type="InterPro" id="IPR006027">
    <property type="entry name" value="NusB_RsmB_TIM44"/>
</dbReference>
<dbReference type="GO" id="GO:0005829">
    <property type="term" value="C:cytosol"/>
    <property type="evidence" value="ECO:0007669"/>
    <property type="project" value="TreeGrafter"/>
</dbReference>
<sequence>MARGVAREAAMQLIYENMLGGDGGEETLRDLMGFAPQEDDEAYIATTVAGVREHGEALDRLIAKHLIRWTIDRLARVDLAILRLAAYEIFYRDDIPDAVAVNEAVELSHRFSTEEAGPFINGVLGNLLRSGDRPE</sequence>
<dbReference type="InterPro" id="IPR011605">
    <property type="entry name" value="NusB_fam"/>
</dbReference>
<keyword evidence="2 6" id="KW-0889">Transcription antitermination</keyword>
<dbReference type="Pfam" id="PF01029">
    <property type="entry name" value="NusB"/>
    <property type="match status" value="1"/>
</dbReference>
<organism evidence="8 9">
    <name type="scientific">Candidatus Avichristensenella intestinipullorum</name>
    <dbReference type="NCBI Taxonomy" id="2840693"/>
    <lineage>
        <taxon>Bacteria</taxon>
        <taxon>Bacillati</taxon>
        <taxon>Bacillota</taxon>
        <taxon>Clostridia</taxon>
        <taxon>Candidatus Avichristensenella</taxon>
    </lineage>
</organism>
<dbReference type="PANTHER" id="PTHR11078">
    <property type="entry name" value="N UTILIZATION SUBSTANCE PROTEIN B-RELATED"/>
    <property type="match status" value="1"/>
</dbReference>
<name>A0A9D0YTS4_9FIRM</name>
<evidence type="ECO:0000313" key="8">
    <source>
        <dbReference type="EMBL" id="HIQ61982.1"/>
    </source>
</evidence>
<comment type="similarity">
    <text evidence="1 6">Belongs to the NusB family.</text>
</comment>
<dbReference type="Gene3D" id="1.10.940.10">
    <property type="entry name" value="NusB-like"/>
    <property type="match status" value="1"/>
</dbReference>
<comment type="caution">
    <text evidence="8">The sequence shown here is derived from an EMBL/GenBank/DDBJ whole genome shotgun (WGS) entry which is preliminary data.</text>
</comment>
<evidence type="ECO:0000256" key="2">
    <source>
        <dbReference type="ARBA" id="ARBA00022814"/>
    </source>
</evidence>
<evidence type="ECO:0000313" key="9">
    <source>
        <dbReference type="Proteomes" id="UP000886819"/>
    </source>
</evidence>
<dbReference type="PANTHER" id="PTHR11078:SF3">
    <property type="entry name" value="ANTITERMINATION NUSB DOMAIN-CONTAINING PROTEIN"/>
    <property type="match status" value="1"/>
</dbReference>
<evidence type="ECO:0000256" key="4">
    <source>
        <dbReference type="ARBA" id="ARBA00023015"/>
    </source>
</evidence>